<dbReference type="AlphaFoldDB" id="A0A9N8ZQX5"/>
<evidence type="ECO:0000313" key="7">
    <source>
        <dbReference type="Proteomes" id="UP000789831"/>
    </source>
</evidence>
<feature type="compositionally biased region" description="Low complexity" evidence="4">
    <location>
        <begin position="129"/>
        <end position="161"/>
    </location>
</feature>
<keyword evidence="1 3" id="KW-0238">DNA-binding</keyword>
<evidence type="ECO:0000256" key="2">
    <source>
        <dbReference type="ARBA" id="ARBA00023242"/>
    </source>
</evidence>
<reference evidence="6" key="1">
    <citation type="submission" date="2021-06" db="EMBL/GenBank/DDBJ databases">
        <authorList>
            <person name="Kallberg Y."/>
            <person name="Tangrot J."/>
            <person name="Rosling A."/>
        </authorList>
    </citation>
    <scope>NUCLEOTIDE SEQUENCE</scope>
    <source>
        <strain evidence="6">MT106</strain>
    </source>
</reference>
<dbReference type="SUPFAM" id="SSF47095">
    <property type="entry name" value="HMG-box"/>
    <property type="match status" value="1"/>
</dbReference>
<proteinExistence type="predicted"/>
<comment type="caution">
    <text evidence="6">The sequence shown here is derived from an EMBL/GenBank/DDBJ whole genome shotgun (WGS) entry which is preliminary data.</text>
</comment>
<evidence type="ECO:0000256" key="3">
    <source>
        <dbReference type="PROSITE-ProRule" id="PRU00267"/>
    </source>
</evidence>
<dbReference type="GO" id="GO:0000981">
    <property type="term" value="F:DNA-binding transcription factor activity, RNA polymerase II-specific"/>
    <property type="evidence" value="ECO:0007669"/>
    <property type="project" value="TreeGrafter"/>
</dbReference>
<accession>A0A9N8ZQX5</accession>
<evidence type="ECO:0000313" key="6">
    <source>
        <dbReference type="EMBL" id="CAG8504231.1"/>
    </source>
</evidence>
<feature type="compositionally biased region" description="Polar residues" evidence="4">
    <location>
        <begin position="115"/>
        <end position="127"/>
    </location>
</feature>
<evidence type="ECO:0000256" key="1">
    <source>
        <dbReference type="ARBA" id="ARBA00023125"/>
    </source>
</evidence>
<evidence type="ECO:0000259" key="5">
    <source>
        <dbReference type="PROSITE" id="PS50118"/>
    </source>
</evidence>
<organism evidence="6 7">
    <name type="scientific">Ambispora gerdemannii</name>
    <dbReference type="NCBI Taxonomy" id="144530"/>
    <lineage>
        <taxon>Eukaryota</taxon>
        <taxon>Fungi</taxon>
        <taxon>Fungi incertae sedis</taxon>
        <taxon>Mucoromycota</taxon>
        <taxon>Glomeromycotina</taxon>
        <taxon>Glomeromycetes</taxon>
        <taxon>Archaeosporales</taxon>
        <taxon>Ambisporaceae</taxon>
        <taxon>Ambispora</taxon>
    </lineage>
</organism>
<dbReference type="InterPro" id="IPR009071">
    <property type="entry name" value="HMG_box_dom"/>
</dbReference>
<gene>
    <name evidence="6" type="ORF">AGERDE_LOCUS4405</name>
</gene>
<name>A0A9N8ZQX5_9GLOM</name>
<protein>
    <submittedName>
        <fullName evidence="6">11007_t:CDS:1</fullName>
    </submittedName>
</protein>
<feature type="domain" description="HMG box" evidence="5">
    <location>
        <begin position="173"/>
        <end position="241"/>
    </location>
</feature>
<dbReference type="Gene3D" id="1.10.30.10">
    <property type="entry name" value="High mobility group box domain"/>
    <property type="match status" value="1"/>
</dbReference>
<dbReference type="Pfam" id="PF00505">
    <property type="entry name" value="HMG_box"/>
    <property type="match status" value="1"/>
</dbReference>
<dbReference type="SMART" id="SM00398">
    <property type="entry name" value="HMG"/>
    <property type="match status" value="1"/>
</dbReference>
<dbReference type="EMBL" id="CAJVPL010000504">
    <property type="protein sequence ID" value="CAG8504231.1"/>
    <property type="molecule type" value="Genomic_DNA"/>
</dbReference>
<dbReference type="GO" id="GO:0000978">
    <property type="term" value="F:RNA polymerase II cis-regulatory region sequence-specific DNA binding"/>
    <property type="evidence" value="ECO:0007669"/>
    <property type="project" value="TreeGrafter"/>
</dbReference>
<sequence>MNSINDHELCIFTKQEQEESPCIVSTPSSPSCSEMSFPHSPSAPEILNPDYAIYHVPKGFNVVLVPKPDESTTSSSSSIDDSNNTLLNNNNDDDASSDCAYSTKSGSKPMDIPKPNNNTSVPSNDEYASNIDTPNNITNNTSSSSSLPSSTSNSSTSSRLSAYRKRKADKNYIPRPKNCFMAYREHIKEKFLADNPGLNNKVVSVLAAKMWNNEPESVKEYWRERAKQLKLEHKLKYPDYKFKPQKKKSNVKTPGGTKTSAKNRKKPLDSDKQLVFADDYSAEVICHDTDHDNKVIYPIRIETADEQDELYMHHLQKKALFGHYRASSVESVSSWTSDSTASTPLLSPFTCSPASYSPPIFPFNNNSNTNNQMCRSQSALRYEAGNLSHSQEDAHNGNNNIMFSHHHSASHQYEIDQLNQMYNQMDVNARAVMPVDDGFVLDSSYDESTLRTAALLNQSLTSCSSSSPEMSSTDYDLMAMGHFASPISEEQGFYVDYENNSNNYSNFNPSIDPQNNQQAYSSLAEHYAFALETPRRNSQQMLAEFQNGLRQQELMLQELLD</sequence>
<feature type="compositionally biased region" description="Low complexity" evidence="4">
    <location>
        <begin position="71"/>
        <end position="90"/>
    </location>
</feature>
<dbReference type="InterPro" id="IPR036910">
    <property type="entry name" value="HMG_box_dom_sf"/>
</dbReference>
<evidence type="ECO:0000256" key="4">
    <source>
        <dbReference type="SAM" id="MobiDB-lite"/>
    </source>
</evidence>
<dbReference type="PANTHER" id="PTHR45789:SF2">
    <property type="entry name" value="FI18025P1"/>
    <property type="match status" value="1"/>
</dbReference>
<feature type="region of interest" description="Disordered" evidence="4">
    <location>
        <begin position="67"/>
        <end position="169"/>
    </location>
</feature>
<dbReference type="Proteomes" id="UP000789831">
    <property type="component" value="Unassembled WGS sequence"/>
</dbReference>
<keyword evidence="7" id="KW-1185">Reference proteome</keyword>
<dbReference type="OrthoDB" id="6247875at2759"/>
<dbReference type="GO" id="GO:0005634">
    <property type="term" value="C:nucleus"/>
    <property type="evidence" value="ECO:0007669"/>
    <property type="project" value="UniProtKB-UniRule"/>
</dbReference>
<feature type="DNA-binding region" description="HMG box" evidence="3">
    <location>
        <begin position="173"/>
        <end position="241"/>
    </location>
</feature>
<dbReference type="PROSITE" id="PS50118">
    <property type="entry name" value="HMG_BOX_2"/>
    <property type="match status" value="1"/>
</dbReference>
<feature type="region of interest" description="Disordered" evidence="4">
    <location>
        <begin position="242"/>
        <end position="268"/>
    </location>
</feature>
<keyword evidence="2 3" id="KW-0539">Nucleus</keyword>
<dbReference type="InterPro" id="IPR051356">
    <property type="entry name" value="SOX/SOX-like_TF"/>
</dbReference>
<dbReference type="PANTHER" id="PTHR45789">
    <property type="entry name" value="FI18025P1"/>
    <property type="match status" value="1"/>
</dbReference>
<dbReference type="CDD" id="cd01389">
    <property type="entry name" value="HMG-box_ROX1-like"/>
    <property type="match status" value="1"/>
</dbReference>